<accession>A0A8S3YQ91</accession>
<feature type="compositionally biased region" description="Low complexity" evidence="1">
    <location>
        <begin position="350"/>
        <end position="359"/>
    </location>
</feature>
<dbReference type="EMBL" id="CAJHNH020000635">
    <property type="protein sequence ID" value="CAG5118953.1"/>
    <property type="molecule type" value="Genomic_DNA"/>
</dbReference>
<proteinExistence type="predicted"/>
<comment type="caution">
    <text evidence="2">The sequence shown here is derived from an EMBL/GenBank/DDBJ whole genome shotgun (WGS) entry which is preliminary data.</text>
</comment>
<feature type="region of interest" description="Disordered" evidence="1">
    <location>
        <begin position="561"/>
        <end position="746"/>
    </location>
</feature>
<feature type="compositionally biased region" description="Polar residues" evidence="1">
    <location>
        <begin position="131"/>
        <end position="142"/>
    </location>
</feature>
<feature type="region of interest" description="Disordered" evidence="1">
    <location>
        <begin position="127"/>
        <end position="160"/>
    </location>
</feature>
<feature type="compositionally biased region" description="Polar residues" evidence="1">
    <location>
        <begin position="563"/>
        <end position="573"/>
    </location>
</feature>
<feature type="compositionally biased region" description="Polar residues" evidence="1">
    <location>
        <begin position="762"/>
        <end position="776"/>
    </location>
</feature>
<keyword evidence="3" id="KW-1185">Reference proteome</keyword>
<dbReference type="AlphaFoldDB" id="A0A8S3YQ91"/>
<name>A0A8S3YQ91_9EUPU</name>
<organism evidence="2 3">
    <name type="scientific">Candidula unifasciata</name>
    <dbReference type="NCBI Taxonomy" id="100452"/>
    <lineage>
        <taxon>Eukaryota</taxon>
        <taxon>Metazoa</taxon>
        <taxon>Spiralia</taxon>
        <taxon>Lophotrochozoa</taxon>
        <taxon>Mollusca</taxon>
        <taxon>Gastropoda</taxon>
        <taxon>Heterobranchia</taxon>
        <taxon>Euthyneura</taxon>
        <taxon>Panpulmonata</taxon>
        <taxon>Eupulmonata</taxon>
        <taxon>Stylommatophora</taxon>
        <taxon>Helicina</taxon>
        <taxon>Helicoidea</taxon>
        <taxon>Geomitridae</taxon>
        <taxon>Candidula</taxon>
    </lineage>
</organism>
<feature type="compositionally biased region" description="Polar residues" evidence="1">
    <location>
        <begin position="241"/>
        <end position="253"/>
    </location>
</feature>
<feature type="region of interest" description="Disordered" evidence="1">
    <location>
        <begin position="302"/>
        <end position="446"/>
    </location>
</feature>
<dbReference type="OrthoDB" id="6517071at2759"/>
<evidence type="ECO:0000313" key="3">
    <source>
        <dbReference type="Proteomes" id="UP000678393"/>
    </source>
</evidence>
<sequence length="958" mass="104959">MESIRSVQENPFFKHFGIKHNIPAATKTDGHIFRQSSISVEDDDIGEYHPMSGFVHKLKDKFASLGAKEEYSSFRRSTSLDELLVDSEVVTSKLKVSTESAAHTGNDKFSTASKLSYKAKSIEGLNHAHQKPQQFSQRTSPQHAARNLNKDRQLSGTGFHGDLDLARDDIIIIEKTPSSPVKGPKVDGSGERDGSGTHFVIGREIISKDELPKPNTVLTVRSIFESASSAASLNSRRQRTDPQLSPVSPSSRPGMSPLHTDVTFSNLDSVAKRASVQNLSPLTSPRPVSDTYVLLPANSVHTRTSDYSKRLSDSYRSEDLKGPSKSNVTVESPAEYSSSVGLAKENIPDSSSSSRSATSGDNKSSSFEHDNIPDGSKSSSSQYSFTSSRSTASVRPTFSHKQNTAVKPVALSPPASATTSYQKSRPVVSVAPYKDKPEDKDDGHPVMIFSKSDISKHGEKSQITNERTQTSISSSAIIDQNIEPEQNSIPLREAKKMFEKDNATYEPNNKLLSHEKRFSGENNKNSEKIKADTSRIIQTKKETTIEIRSLTGDADREQAIVGDSSSNMETDTSFKFAKPAAASRTGLTAPKRMAPEPPAQVTAKDNISVLPAAQISTDNLSKMSSDSHVSNEGSHQEIRKEQTAPSKRLHPKDATVSNEEPIKKVIKDKDENEQPVKGIPSIIAQRLKQQSSTPSQAADDVTSSSDVSASSQNNNIYSRTVLSSVSSNNSKSSTDNAKQDTLSSEIENEITAVRRKMEANRLKSSGPAQIFDSSQLAKKKKENRKQESSGRMVPLLDLSGIIVEDVMEYQPQMRKIKPCNIVFIGENTKTSRSLLDKKRKVKISIHFSHNITETFEYPSEEVALESYLQEHPHEKEEILILEEFSAVNGESGESSDDVEIDVYLTPAASDSDSLLKSNTGLAHSGSPAVLSRPFPTRIRIWSHSCRRAEASCYPGSRS</sequence>
<feature type="compositionally biased region" description="Low complexity" evidence="1">
    <location>
        <begin position="376"/>
        <end position="393"/>
    </location>
</feature>
<feature type="compositionally biased region" description="Basic and acidic residues" evidence="1">
    <location>
        <begin position="184"/>
        <end position="195"/>
    </location>
</feature>
<evidence type="ECO:0000256" key="1">
    <source>
        <dbReference type="SAM" id="MobiDB-lite"/>
    </source>
</evidence>
<feature type="region of interest" description="Disordered" evidence="1">
    <location>
        <begin position="229"/>
        <end position="259"/>
    </location>
</feature>
<feature type="compositionally biased region" description="Low complexity" evidence="1">
    <location>
        <begin position="695"/>
        <end position="734"/>
    </location>
</feature>
<feature type="compositionally biased region" description="Polar residues" evidence="1">
    <location>
        <begin position="735"/>
        <end position="745"/>
    </location>
</feature>
<feature type="compositionally biased region" description="Polar residues" evidence="1">
    <location>
        <begin position="394"/>
        <end position="405"/>
    </location>
</feature>
<protein>
    <submittedName>
        <fullName evidence="2">Uncharacterized protein</fullName>
    </submittedName>
</protein>
<gene>
    <name evidence="2" type="ORF">CUNI_LOCUS4511</name>
</gene>
<evidence type="ECO:0000313" key="2">
    <source>
        <dbReference type="EMBL" id="CAG5118953.1"/>
    </source>
</evidence>
<feature type="compositionally biased region" description="Basic and acidic residues" evidence="1">
    <location>
        <begin position="660"/>
        <end position="674"/>
    </location>
</feature>
<dbReference type="Proteomes" id="UP000678393">
    <property type="component" value="Unassembled WGS sequence"/>
</dbReference>
<feature type="region of interest" description="Disordered" evidence="1">
    <location>
        <begin position="759"/>
        <end position="790"/>
    </location>
</feature>
<feature type="compositionally biased region" description="Polar residues" evidence="1">
    <location>
        <begin position="324"/>
        <end position="340"/>
    </location>
</feature>
<feature type="region of interest" description="Disordered" evidence="1">
    <location>
        <begin position="177"/>
        <end position="197"/>
    </location>
</feature>
<reference evidence="2" key="1">
    <citation type="submission" date="2021-04" db="EMBL/GenBank/DDBJ databases">
        <authorList>
            <consortium name="Molecular Ecology Group"/>
        </authorList>
    </citation>
    <scope>NUCLEOTIDE SEQUENCE</scope>
</reference>
<feature type="compositionally biased region" description="Polar residues" evidence="1">
    <location>
        <begin position="614"/>
        <end position="633"/>
    </location>
</feature>
<feature type="compositionally biased region" description="Basic and acidic residues" evidence="1">
    <location>
        <begin position="303"/>
        <end position="322"/>
    </location>
</feature>
<feature type="compositionally biased region" description="Basic and acidic residues" evidence="1">
    <location>
        <begin position="433"/>
        <end position="444"/>
    </location>
</feature>